<gene>
    <name evidence="2" type="ORF">GCM10008088_06180</name>
</gene>
<dbReference type="PRINTS" id="PR00598">
    <property type="entry name" value="HTHMARR"/>
</dbReference>
<sequence length="150" mass="17199">MKVEEILKTKANLSLPKKVLINLQLTSAQSGSEMMCTLKSFGISVQQFNVLRILRGQGKKPANLSTIQDRMVNKMSNTTRLVDKLIDKKLVDRCVCEENRRKVEIVITEQGLDLLKEIDPKVEELEKKATKNLTEKELEQLNYLLEKLRS</sequence>
<dbReference type="Pfam" id="PF01047">
    <property type="entry name" value="MarR"/>
    <property type="match status" value="1"/>
</dbReference>
<name>A0ABQ3BJS7_9FLAO</name>
<feature type="domain" description="HTH marR-type" evidence="1">
    <location>
        <begin position="1"/>
        <end position="150"/>
    </location>
</feature>
<dbReference type="InterPro" id="IPR036390">
    <property type="entry name" value="WH_DNA-bd_sf"/>
</dbReference>
<dbReference type="InterPro" id="IPR036388">
    <property type="entry name" value="WH-like_DNA-bd_sf"/>
</dbReference>
<dbReference type="Gene3D" id="1.10.10.10">
    <property type="entry name" value="Winged helix-like DNA-binding domain superfamily/Winged helix DNA-binding domain"/>
    <property type="match status" value="1"/>
</dbReference>
<reference evidence="3" key="1">
    <citation type="journal article" date="2019" name="Int. J. Syst. Evol. Microbiol.">
        <title>The Global Catalogue of Microorganisms (GCM) 10K type strain sequencing project: providing services to taxonomists for standard genome sequencing and annotation.</title>
        <authorList>
            <consortium name="The Broad Institute Genomics Platform"/>
            <consortium name="The Broad Institute Genome Sequencing Center for Infectious Disease"/>
            <person name="Wu L."/>
            <person name="Ma J."/>
        </authorList>
    </citation>
    <scope>NUCLEOTIDE SEQUENCE [LARGE SCALE GENOMIC DNA]</scope>
    <source>
        <strain evidence="3">KCTC 12708</strain>
    </source>
</reference>
<dbReference type="SMART" id="SM00347">
    <property type="entry name" value="HTH_MARR"/>
    <property type="match status" value="1"/>
</dbReference>
<dbReference type="InterPro" id="IPR000835">
    <property type="entry name" value="HTH_MarR-typ"/>
</dbReference>
<dbReference type="RefSeq" id="WP_027886216.1">
    <property type="nucleotide sequence ID" value="NZ_BMWY01000001.1"/>
</dbReference>
<dbReference type="InterPro" id="IPR039422">
    <property type="entry name" value="MarR/SlyA-like"/>
</dbReference>
<dbReference type="PANTHER" id="PTHR33164:SF99">
    <property type="entry name" value="MARR FAMILY REGULATORY PROTEIN"/>
    <property type="match status" value="1"/>
</dbReference>
<dbReference type="EMBL" id="BMWY01000001">
    <property type="protein sequence ID" value="GGZ47384.1"/>
    <property type="molecule type" value="Genomic_DNA"/>
</dbReference>
<evidence type="ECO:0000313" key="2">
    <source>
        <dbReference type="EMBL" id="GGZ47384.1"/>
    </source>
</evidence>
<evidence type="ECO:0000313" key="3">
    <source>
        <dbReference type="Proteomes" id="UP000615593"/>
    </source>
</evidence>
<proteinExistence type="predicted"/>
<dbReference type="SUPFAM" id="SSF46785">
    <property type="entry name" value="Winged helix' DNA-binding domain"/>
    <property type="match status" value="1"/>
</dbReference>
<evidence type="ECO:0000259" key="1">
    <source>
        <dbReference type="PROSITE" id="PS50995"/>
    </source>
</evidence>
<protein>
    <submittedName>
        <fullName evidence="2">MarR family transcriptional regulator</fullName>
    </submittedName>
</protein>
<comment type="caution">
    <text evidence="2">The sequence shown here is derived from an EMBL/GenBank/DDBJ whole genome shotgun (WGS) entry which is preliminary data.</text>
</comment>
<dbReference type="GeneID" id="94368272"/>
<keyword evidence="3" id="KW-1185">Reference proteome</keyword>
<dbReference type="PROSITE" id="PS50995">
    <property type="entry name" value="HTH_MARR_2"/>
    <property type="match status" value="1"/>
</dbReference>
<dbReference type="PANTHER" id="PTHR33164">
    <property type="entry name" value="TRANSCRIPTIONAL REGULATOR, MARR FAMILY"/>
    <property type="match status" value="1"/>
</dbReference>
<accession>A0ABQ3BJS7</accession>
<organism evidence="2 3">
    <name type="scientific">Mesonia mobilis</name>
    <dbReference type="NCBI Taxonomy" id="369791"/>
    <lineage>
        <taxon>Bacteria</taxon>
        <taxon>Pseudomonadati</taxon>
        <taxon>Bacteroidota</taxon>
        <taxon>Flavobacteriia</taxon>
        <taxon>Flavobacteriales</taxon>
        <taxon>Flavobacteriaceae</taxon>
        <taxon>Mesonia</taxon>
    </lineage>
</organism>
<dbReference type="Proteomes" id="UP000615593">
    <property type="component" value="Unassembled WGS sequence"/>
</dbReference>